<dbReference type="InterPro" id="IPR019701">
    <property type="entry name" value="Phage_P22_NinX"/>
</dbReference>
<dbReference type="Proteomes" id="UP001462502">
    <property type="component" value="Unassembled WGS sequence"/>
</dbReference>
<protein>
    <submittedName>
        <fullName evidence="1">Phage protein NinX family protein</fullName>
    </submittedName>
</protein>
<dbReference type="Pfam" id="PF10765">
    <property type="entry name" value="Phage_P22_NinX"/>
    <property type="match status" value="1"/>
</dbReference>
<accession>A0ABV0J0P3</accession>
<sequence length="119" mass="13316">MKVKAHELEGVALDWAVAKLRGVALSQVPLKRMLKTYGVLRLRHGALYSPSTEWAQGGPIVEQEQLQLMHMWDCGGWSAMRYDNMRSVSGPNPLTAAMRCYVMNRVDGEIDVPDELLCA</sequence>
<reference evidence="1 2" key="1">
    <citation type="submission" date="2024-05" db="EMBL/GenBank/DDBJ databases">
        <authorList>
            <person name="De Oliveira J.P."/>
            <person name="Noriler S.A."/>
            <person name="De Oliveira A.G."/>
            <person name="Sipoli D.S."/>
        </authorList>
    </citation>
    <scope>NUCLEOTIDE SEQUENCE [LARGE SCALE GENOMIC DNA]</scope>
    <source>
        <strain evidence="1 2">LABIM192</strain>
    </source>
</reference>
<proteinExistence type="predicted"/>
<dbReference type="RefSeq" id="WP_347938005.1">
    <property type="nucleotide sequence ID" value="NZ_JBDXMI010000008.1"/>
</dbReference>
<dbReference type="EMBL" id="JBDXMI010000008">
    <property type="protein sequence ID" value="MEO9387110.1"/>
    <property type="molecule type" value="Genomic_DNA"/>
</dbReference>
<organism evidence="1 2">
    <name type="scientific">Chromobacterium phragmitis</name>
    <dbReference type="NCBI Taxonomy" id="2202141"/>
    <lineage>
        <taxon>Bacteria</taxon>
        <taxon>Pseudomonadati</taxon>
        <taxon>Pseudomonadota</taxon>
        <taxon>Betaproteobacteria</taxon>
        <taxon>Neisseriales</taxon>
        <taxon>Chromobacteriaceae</taxon>
        <taxon>Chromobacterium</taxon>
    </lineage>
</organism>
<keyword evidence="2" id="KW-1185">Reference proteome</keyword>
<evidence type="ECO:0000313" key="2">
    <source>
        <dbReference type="Proteomes" id="UP001462502"/>
    </source>
</evidence>
<comment type="caution">
    <text evidence="1">The sequence shown here is derived from an EMBL/GenBank/DDBJ whole genome shotgun (WGS) entry which is preliminary data.</text>
</comment>
<gene>
    <name evidence="1" type="ORF">ABI908_23735</name>
</gene>
<evidence type="ECO:0000313" key="1">
    <source>
        <dbReference type="EMBL" id="MEO9387110.1"/>
    </source>
</evidence>
<name>A0ABV0J0P3_9NEIS</name>